<evidence type="ECO:0000259" key="4">
    <source>
        <dbReference type="PROSITE" id="PS01031"/>
    </source>
</evidence>
<feature type="domain" description="SHSP" evidence="4">
    <location>
        <begin position="42"/>
        <end position="153"/>
    </location>
</feature>
<keyword evidence="6" id="KW-1185">Reference proteome</keyword>
<evidence type="ECO:0000313" key="6">
    <source>
        <dbReference type="Proteomes" id="UP000309550"/>
    </source>
</evidence>
<dbReference type="CDD" id="cd06464">
    <property type="entry name" value="ACD_sHsps-like"/>
    <property type="match status" value="1"/>
</dbReference>
<dbReference type="InterPro" id="IPR031107">
    <property type="entry name" value="Small_HSP"/>
</dbReference>
<dbReference type="InterPro" id="IPR002068">
    <property type="entry name" value="A-crystallin/Hsp20_dom"/>
</dbReference>
<evidence type="ECO:0000256" key="3">
    <source>
        <dbReference type="SAM" id="MobiDB-lite"/>
    </source>
</evidence>
<evidence type="ECO:0000256" key="2">
    <source>
        <dbReference type="RuleBase" id="RU003616"/>
    </source>
</evidence>
<dbReference type="EMBL" id="VANS01000005">
    <property type="protein sequence ID" value="TMM50771.1"/>
    <property type="molecule type" value="Genomic_DNA"/>
</dbReference>
<sequence>MKSPSVSRSNRKPAKERRTKMAQELTPEGGRDMAAQTAAGTPMDATFTPAVDIFEKGDTTVILADMPGVAPDDVDVTLERQVLTLTGRVKRHVPEGYRRLSSEYREGDYSRVFTLSDAVDQDQIKADFRNGVLRLELPRAAEAKPKKITVKAA</sequence>
<name>A0A5S3PAY9_9RHOB</name>
<comment type="caution">
    <text evidence="5">The sequence shown here is derived from an EMBL/GenBank/DDBJ whole genome shotgun (WGS) entry which is preliminary data.</text>
</comment>
<evidence type="ECO:0000313" key="5">
    <source>
        <dbReference type="EMBL" id="TMM50771.1"/>
    </source>
</evidence>
<dbReference type="PROSITE" id="PS01031">
    <property type="entry name" value="SHSP"/>
    <property type="match status" value="1"/>
</dbReference>
<reference evidence="5 6" key="1">
    <citation type="submission" date="2019-05" db="EMBL/GenBank/DDBJ databases">
        <title>Sulfitobacter sabulilitoris sp. nov., isolated from a marine sand.</title>
        <authorList>
            <person name="Yoon J.-H."/>
        </authorList>
    </citation>
    <scope>NUCLEOTIDE SEQUENCE [LARGE SCALE GENOMIC DNA]</scope>
    <source>
        <strain evidence="5 6">HSMS-29</strain>
    </source>
</reference>
<protein>
    <submittedName>
        <fullName evidence="5">Hsp20/alpha crystallin family protein</fullName>
    </submittedName>
</protein>
<dbReference type="Pfam" id="PF00011">
    <property type="entry name" value="HSP20"/>
    <property type="match status" value="1"/>
</dbReference>
<feature type="region of interest" description="Disordered" evidence="3">
    <location>
        <begin position="1"/>
        <end position="39"/>
    </location>
</feature>
<evidence type="ECO:0000256" key="1">
    <source>
        <dbReference type="PROSITE-ProRule" id="PRU00285"/>
    </source>
</evidence>
<dbReference type="SUPFAM" id="SSF49764">
    <property type="entry name" value="HSP20-like chaperones"/>
    <property type="match status" value="1"/>
</dbReference>
<organism evidence="5 6">
    <name type="scientific">Sulfitobacter sabulilitoris</name>
    <dbReference type="NCBI Taxonomy" id="2562655"/>
    <lineage>
        <taxon>Bacteria</taxon>
        <taxon>Pseudomonadati</taxon>
        <taxon>Pseudomonadota</taxon>
        <taxon>Alphaproteobacteria</taxon>
        <taxon>Rhodobacterales</taxon>
        <taxon>Roseobacteraceae</taxon>
        <taxon>Sulfitobacter</taxon>
    </lineage>
</organism>
<gene>
    <name evidence="5" type="ORF">FDT80_16045</name>
</gene>
<dbReference type="PANTHER" id="PTHR11527">
    <property type="entry name" value="HEAT-SHOCK PROTEIN 20 FAMILY MEMBER"/>
    <property type="match status" value="1"/>
</dbReference>
<dbReference type="InterPro" id="IPR008978">
    <property type="entry name" value="HSP20-like_chaperone"/>
</dbReference>
<feature type="compositionally biased region" description="Basic residues" evidence="3">
    <location>
        <begin position="9"/>
        <end position="20"/>
    </location>
</feature>
<dbReference type="Gene3D" id="2.60.40.790">
    <property type="match status" value="1"/>
</dbReference>
<dbReference type="OrthoDB" id="9792695at2"/>
<comment type="similarity">
    <text evidence="1 2">Belongs to the small heat shock protein (HSP20) family.</text>
</comment>
<dbReference type="AlphaFoldDB" id="A0A5S3PAY9"/>
<dbReference type="Proteomes" id="UP000309550">
    <property type="component" value="Unassembled WGS sequence"/>
</dbReference>
<accession>A0A5S3PAY9</accession>
<proteinExistence type="inferred from homology"/>